<dbReference type="OrthoDB" id="10254930at2759"/>
<dbReference type="SMART" id="SM00166">
    <property type="entry name" value="UBX"/>
    <property type="match status" value="1"/>
</dbReference>
<dbReference type="Pfam" id="PF13516">
    <property type="entry name" value="LRR_6"/>
    <property type="match status" value="2"/>
</dbReference>
<dbReference type="PANTHER" id="PTHR13318">
    <property type="entry name" value="PARTNER OF PAIRED, ISOFORM B-RELATED"/>
    <property type="match status" value="1"/>
</dbReference>
<dbReference type="KEGG" id="xla:108704637"/>
<dbReference type="RefSeq" id="XP_041422741.1">
    <property type="nucleotide sequence ID" value="XM_041566807.1"/>
</dbReference>
<dbReference type="Gene3D" id="3.10.20.90">
    <property type="entry name" value="Phosphatidylinositol 3-kinase Catalytic Subunit, Chain A, domain 1"/>
    <property type="match status" value="1"/>
</dbReference>
<feature type="domain" description="UBX" evidence="2">
    <location>
        <begin position="17"/>
        <end position="94"/>
    </location>
</feature>
<dbReference type="SUPFAM" id="SSF52047">
    <property type="entry name" value="RNI-like"/>
    <property type="match status" value="2"/>
</dbReference>
<accession>A0A8J1KZK8</accession>
<dbReference type="Pfam" id="PF00789">
    <property type="entry name" value="UBX"/>
    <property type="match status" value="1"/>
</dbReference>
<sequence>MVTPHKCLKSERPSLDKPNNSCALMVRLPCGRSIRVAFPADSPLQSVYDHVHLIEPSLSPCTLRSSYPARHFSDVDLLCSLHELGLTPNATLCVCPKQIPSAVHEANPRPQVSCVSAPLGVTSDPHHVIAEGHVASDPHHVIAEGYVAPDPHHVIAEGHVAPDPHHVIEGHVALDPHHVIAEGDVLRAALSAPAHSVSLNVHMREGPHSRPVHHWGAGRPLQEHEAVGNDEIEGVNVAVHEHRQPLINSHQWPEHGIKLRDSNQGSRAPLGNPPSPEDSPQVMARAAAELRQGNSERPTAITETLRVQAVPSLRHLSLQAVLNLISAPSMQYSRSFSRVTPEIVELIIDHMIEERVLRPRTLELFGGCPIHRISLRCYQYCTNELIRHLRNFPSLKTLNMSSCSLLTDQGLSVVKYLHKLQYLNLGACLKLTDTCLPHLLGLNHLSQLILDQTKVSDKGLCSFLLQAQCSLTHLSVNETSVSESSLNVLSQSMMDVRVLSVKHTQISDISSLSRLKRLHTLHLDNTHVSQQSLMTVTSLPALSTLTVSGVSSLNSDRVLEGLSGLSLTRVVLPGRRCLSDIGLSHLSGLQSLVELYLTDHTQITDQGVQHVSALKMLRILSLCNTSVSDSGLLYLRDLRHLENLCLDRTKVTSRGVSRCIPHLPHLQVLGLSDTNVGDNVVKHGIRHCRHLVKVNLSRTRITNKGLRFLKQVSITQLSLDGSGITSQAVSDLMSACVSLTSVRANSLRVIPTEDISDDDDEEPPTLH</sequence>
<dbReference type="AlphaFoldDB" id="A0A8J1KZK8"/>
<organism evidence="3 4">
    <name type="scientific">Xenopus laevis</name>
    <name type="common">African clawed frog</name>
    <dbReference type="NCBI Taxonomy" id="8355"/>
    <lineage>
        <taxon>Eukaryota</taxon>
        <taxon>Metazoa</taxon>
        <taxon>Chordata</taxon>
        <taxon>Craniata</taxon>
        <taxon>Vertebrata</taxon>
        <taxon>Euteleostomi</taxon>
        <taxon>Amphibia</taxon>
        <taxon>Batrachia</taxon>
        <taxon>Anura</taxon>
        <taxon>Pipoidea</taxon>
        <taxon>Pipidae</taxon>
        <taxon>Xenopodinae</taxon>
        <taxon>Xenopus</taxon>
        <taxon>Xenopus</taxon>
    </lineage>
</organism>
<dbReference type="GeneID" id="108704637"/>
<evidence type="ECO:0000313" key="3">
    <source>
        <dbReference type="Proteomes" id="UP000186698"/>
    </source>
</evidence>
<reference evidence="4" key="1">
    <citation type="submission" date="2025-08" db="UniProtKB">
        <authorList>
            <consortium name="RefSeq"/>
        </authorList>
    </citation>
    <scope>IDENTIFICATION</scope>
    <source>
        <strain evidence="4">J_2021</strain>
        <tissue evidence="4">Erythrocytes</tissue>
    </source>
</reference>
<proteinExistence type="predicted"/>
<evidence type="ECO:0000259" key="2">
    <source>
        <dbReference type="PROSITE" id="PS50033"/>
    </source>
</evidence>
<dbReference type="InterPro" id="IPR032675">
    <property type="entry name" value="LRR_dom_sf"/>
</dbReference>
<dbReference type="InterPro" id="IPR029071">
    <property type="entry name" value="Ubiquitin-like_domsf"/>
</dbReference>
<protein>
    <submittedName>
        <fullName evidence="4">Uncharacterized protein LOC108704637</fullName>
    </submittedName>
</protein>
<name>A0A8J1KZK8_XENLA</name>
<feature type="region of interest" description="Disordered" evidence="1">
    <location>
        <begin position="246"/>
        <end position="280"/>
    </location>
</feature>
<evidence type="ECO:0000256" key="1">
    <source>
        <dbReference type="SAM" id="MobiDB-lite"/>
    </source>
</evidence>
<dbReference type="PROSITE" id="PS50033">
    <property type="entry name" value="UBX"/>
    <property type="match status" value="1"/>
</dbReference>
<dbReference type="SUPFAM" id="SSF54236">
    <property type="entry name" value="Ubiquitin-like"/>
    <property type="match status" value="1"/>
</dbReference>
<keyword evidence="3" id="KW-1185">Reference proteome</keyword>
<dbReference type="GO" id="GO:0019005">
    <property type="term" value="C:SCF ubiquitin ligase complex"/>
    <property type="evidence" value="ECO:0007669"/>
    <property type="project" value="TreeGrafter"/>
</dbReference>
<dbReference type="GO" id="GO:0031146">
    <property type="term" value="P:SCF-dependent proteasomal ubiquitin-dependent protein catabolic process"/>
    <property type="evidence" value="ECO:0007669"/>
    <property type="project" value="TreeGrafter"/>
</dbReference>
<evidence type="ECO:0000313" key="4">
    <source>
        <dbReference type="RefSeq" id="XP_041422741.1"/>
    </source>
</evidence>
<dbReference type="Proteomes" id="UP000186698">
    <property type="component" value="Chromosome 6L"/>
</dbReference>
<dbReference type="SMART" id="SM00367">
    <property type="entry name" value="LRR_CC"/>
    <property type="match status" value="6"/>
</dbReference>
<dbReference type="InterPro" id="IPR001012">
    <property type="entry name" value="UBX_dom"/>
</dbReference>
<dbReference type="InterPro" id="IPR006553">
    <property type="entry name" value="Leu-rich_rpt_Cys-con_subtyp"/>
</dbReference>
<feature type="compositionally biased region" description="Basic and acidic residues" evidence="1">
    <location>
        <begin position="252"/>
        <end position="261"/>
    </location>
</feature>
<gene>
    <name evidence="4" type="primary">LOC108704637</name>
</gene>
<dbReference type="Gene3D" id="3.80.10.10">
    <property type="entry name" value="Ribonuclease Inhibitor"/>
    <property type="match status" value="3"/>
</dbReference>
<dbReference type="InterPro" id="IPR001611">
    <property type="entry name" value="Leu-rich_rpt"/>
</dbReference>